<name>A0A5P8I0W2_CONMA</name>
<organism evidence="3">
    <name type="scientific">Conus magus</name>
    <name type="common">Magical cone</name>
    <dbReference type="NCBI Taxonomy" id="6492"/>
    <lineage>
        <taxon>Eukaryota</taxon>
        <taxon>Metazoa</taxon>
        <taxon>Spiralia</taxon>
        <taxon>Lophotrochozoa</taxon>
        <taxon>Mollusca</taxon>
        <taxon>Gastropoda</taxon>
        <taxon>Caenogastropoda</taxon>
        <taxon>Neogastropoda</taxon>
        <taxon>Conoidea</taxon>
        <taxon>Conidae</taxon>
        <taxon>Conus</taxon>
        <taxon>Pionoconus</taxon>
    </lineage>
</organism>
<dbReference type="Gene3D" id="1.20.90.10">
    <property type="entry name" value="Phospholipase A2 domain"/>
    <property type="match status" value="1"/>
</dbReference>
<reference evidence="3" key="1">
    <citation type="journal article" date="2019" name="Mar. Drugs">
        <title>Conotoxin diversity in the venom gland transcriptome of the Magician's Cone, Pionoconus magus.</title>
        <authorList>
            <person name="Pardos-Blas J.R."/>
            <person name="Irisarri I."/>
            <person name="Abalde S."/>
            <person name="Tenorio M.J."/>
            <person name="Zardoya R."/>
        </authorList>
    </citation>
    <scope>NUCLEOTIDE SEQUENCE</scope>
    <source>
        <tissue evidence="3">Venom gland</tissue>
    </source>
</reference>
<dbReference type="InterPro" id="IPR036444">
    <property type="entry name" value="PLipase_A2_dom_sf"/>
</dbReference>
<evidence type="ECO:0000313" key="3">
    <source>
        <dbReference type="EMBL" id="QFQ61155.1"/>
    </source>
</evidence>
<sequence>MKMLESALWILAALALPRIAAQNPSTAELCKINSNACSVPFSWIPCQKHFLAACDRHDTCYHCGKHFGFKQDDCDDAFFRDMTALCAHGTDDEGSCPEKRKRREASSMSITTPLRQLRQLEKLVLPNSLSARDPRQLHSRAATCTHWALIYFKTVQLFGWWHFNYQVDATYCPQFQPCMPQV</sequence>
<feature type="chain" id="PRO_5024405522" evidence="2">
    <location>
        <begin position="22"/>
        <end position="182"/>
    </location>
</feature>
<dbReference type="AlphaFoldDB" id="A0A5P8I0W2"/>
<dbReference type="SUPFAM" id="SSF48619">
    <property type="entry name" value="Phospholipase A2, PLA2"/>
    <property type="match status" value="1"/>
</dbReference>
<feature type="signal peptide" evidence="2">
    <location>
        <begin position="1"/>
        <end position="21"/>
    </location>
</feature>
<feature type="region of interest" description="Disordered" evidence="1">
    <location>
        <begin position="90"/>
        <end position="109"/>
    </location>
</feature>
<evidence type="ECO:0000256" key="1">
    <source>
        <dbReference type="SAM" id="MobiDB-lite"/>
    </source>
</evidence>
<evidence type="ECO:0000256" key="2">
    <source>
        <dbReference type="SAM" id="SignalP"/>
    </source>
</evidence>
<dbReference type="GO" id="GO:0006644">
    <property type="term" value="P:phospholipid metabolic process"/>
    <property type="evidence" value="ECO:0007669"/>
    <property type="project" value="InterPro"/>
</dbReference>
<dbReference type="GO" id="GO:0050482">
    <property type="term" value="P:arachidonate secretion"/>
    <property type="evidence" value="ECO:0007669"/>
    <property type="project" value="InterPro"/>
</dbReference>
<keyword evidence="2" id="KW-0732">Signal</keyword>
<dbReference type="EMBL" id="MN517472">
    <property type="protein sequence ID" value="QFQ61155.1"/>
    <property type="molecule type" value="mRNA"/>
</dbReference>
<dbReference type="GO" id="GO:0004623">
    <property type="term" value="F:phospholipase A2 activity"/>
    <property type="evidence" value="ECO:0007669"/>
    <property type="project" value="InterPro"/>
</dbReference>
<proteinExistence type="evidence at transcript level"/>
<protein>
    <submittedName>
        <fullName evidence="3">Conodipine</fullName>
    </submittedName>
</protein>
<accession>A0A5P8I0W2</accession>